<keyword evidence="1" id="KW-0472">Membrane</keyword>
<feature type="transmembrane region" description="Helical" evidence="1">
    <location>
        <begin position="42"/>
        <end position="65"/>
    </location>
</feature>
<accession>A0A9X2B9I2</accession>
<evidence type="ECO:0000256" key="1">
    <source>
        <dbReference type="SAM" id="Phobius"/>
    </source>
</evidence>
<organism evidence="2 3">
    <name type="scientific">Acinetobacter sedimenti</name>
    <dbReference type="NCBI Taxonomy" id="2919922"/>
    <lineage>
        <taxon>Bacteria</taxon>
        <taxon>Pseudomonadati</taxon>
        <taxon>Pseudomonadota</taxon>
        <taxon>Gammaproteobacteria</taxon>
        <taxon>Moraxellales</taxon>
        <taxon>Moraxellaceae</taxon>
        <taxon>Acinetobacter</taxon>
    </lineage>
</organism>
<feature type="transmembrane region" description="Helical" evidence="1">
    <location>
        <begin position="12"/>
        <end position="30"/>
    </location>
</feature>
<reference evidence="2" key="1">
    <citation type="submission" date="2022-02" db="EMBL/GenBank/DDBJ databases">
        <title>Acinetobacter A3.8 sp. nov., isolated from Sediment (Zhairuo Island).</title>
        <authorList>
            <person name="Zheng K."/>
        </authorList>
    </citation>
    <scope>NUCLEOTIDE SEQUENCE</scope>
    <source>
        <strain evidence="2">A3.8</strain>
    </source>
</reference>
<gene>
    <name evidence="2" type="ORF">MKI79_10080</name>
</gene>
<dbReference type="AlphaFoldDB" id="A0A9X2B9I2"/>
<dbReference type="RefSeq" id="WP_241572943.1">
    <property type="nucleotide sequence ID" value="NZ_JAKUML010000017.1"/>
</dbReference>
<keyword evidence="3" id="KW-1185">Reference proteome</keyword>
<keyword evidence="1" id="KW-0812">Transmembrane</keyword>
<dbReference type="Proteomes" id="UP001139701">
    <property type="component" value="Unassembled WGS sequence"/>
</dbReference>
<sequence>MAMRPAVRRHALVMIVFALAQWIFVMVALHQNLWHLDKYGRILAFCASAFGGAWLLILAVLYMVIKGNDGKDPK</sequence>
<keyword evidence="1" id="KW-1133">Transmembrane helix</keyword>
<name>A0A9X2B9I2_9GAMM</name>
<proteinExistence type="predicted"/>
<evidence type="ECO:0000313" key="2">
    <source>
        <dbReference type="EMBL" id="MCJ8147234.1"/>
    </source>
</evidence>
<dbReference type="EMBL" id="JAKUML010000017">
    <property type="protein sequence ID" value="MCJ8147234.1"/>
    <property type="molecule type" value="Genomic_DNA"/>
</dbReference>
<comment type="caution">
    <text evidence="2">The sequence shown here is derived from an EMBL/GenBank/DDBJ whole genome shotgun (WGS) entry which is preliminary data.</text>
</comment>
<evidence type="ECO:0000313" key="3">
    <source>
        <dbReference type="Proteomes" id="UP001139701"/>
    </source>
</evidence>
<protein>
    <submittedName>
        <fullName evidence="2">Uncharacterized protein</fullName>
    </submittedName>
</protein>